<dbReference type="AlphaFoldDB" id="A0A0D8JGF8"/>
<dbReference type="Proteomes" id="UP000032544">
    <property type="component" value="Unassembled WGS sequence"/>
</dbReference>
<name>A0A0D8JGF8_9BACT</name>
<protein>
    <submittedName>
        <fullName evidence="1">Uncharacterized protein</fullName>
    </submittedName>
</protein>
<proteinExistence type="predicted"/>
<reference evidence="1 2" key="1">
    <citation type="submission" date="2014-09" db="EMBL/GenBank/DDBJ databases">
        <title>Draft Genome Sequence of Draconibacterium sp. JN14CK-3.</title>
        <authorList>
            <person name="Dong C."/>
            <person name="Lai Q."/>
            <person name="Shao Z."/>
        </authorList>
    </citation>
    <scope>NUCLEOTIDE SEQUENCE [LARGE SCALE GENOMIC DNA]</scope>
    <source>
        <strain evidence="1 2">JN14CK-3</strain>
    </source>
</reference>
<dbReference type="EMBL" id="JRHC01000001">
    <property type="protein sequence ID" value="KJF45686.1"/>
    <property type="molecule type" value="Genomic_DNA"/>
</dbReference>
<evidence type="ECO:0000313" key="1">
    <source>
        <dbReference type="EMBL" id="KJF45686.1"/>
    </source>
</evidence>
<keyword evidence="2" id="KW-1185">Reference proteome</keyword>
<gene>
    <name evidence="1" type="ORF">LH29_10205</name>
</gene>
<dbReference type="SUPFAM" id="SSF49464">
    <property type="entry name" value="Carboxypeptidase regulatory domain-like"/>
    <property type="match status" value="1"/>
</dbReference>
<dbReference type="STRING" id="1544798.LH29_10205"/>
<accession>A0A0D8JGF8</accession>
<sequence>MDSAHQKPIEFVNIGIVGKNVGTVSNTRGVFNIILDSEMDADTLLFSAIGYEPLLIKIANLRNKTSHKIYLKKKAYDISEVVIKPRNFTEKTLGVTDRNSKVIAGFKDNLRGYECGIRLAIQKSALLKQVKINISTCSYDSIFYRLNVYSAEDDMTFTNILKEPIYLKMSKDTLNNELTINLKPYNIVVNGDFLVSLEHVKDLGEGELYFYTGSQKLTFFRITSQGNWQASPVPISISVLADVEE</sequence>
<comment type="caution">
    <text evidence="1">The sequence shown here is derived from an EMBL/GenBank/DDBJ whole genome shotgun (WGS) entry which is preliminary data.</text>
</comment>
<dbReference type="InterPro" id="IPR008969">
    <property type="entry name" value="CarboxyPept-like_regulatory"/>
</dbReference>
<evidence type="ECO:0000313" key="2">
    <source>
        <dbReference type="Proteomes" id="UP000032544"/>
    </source>
</evidence>
<organism evidence="1 2">
    <name type="scientific">Draconibacterium sediminis</name>
    <dbReference type="NCBI Taxonomy" id="1544798"/>
    <lineage>
        <taxon>Bacteria</taxon>
        <taxon>Pseudomonadati</taxon>
        <taxon>Bacteroidota</taxon>
        <taxon>Bacteroidia</taxon>
        <taxon>Marinilabiliales</taxon>
        <taxon>Prolixibacteraceae</taxon>
        <taxon>Draconibacterium</taxon>
    </lineage>
</organism>
<dbReference type="Pfam" id="PF13715">
    <property type="entry name" value="CarbopepD_reg_2"/>
    <property type="match status" value="1"/>
</dbReference>